<organism evidence="2 3">
    <name type="scientific">Prunus persica</name>
    <name type="common">Peach</name>
    <name type="synonym">Amygdalus persica</name>
    <dbReference type="NCBI Taxonomy" id="3760"/>
    <lineage>
        <taxon>Eukaryota</taxon>
        <taxon>Viridiplantae</taxon>
        <taxon>Streptophyta</taxon>
        <taxon>Embryophyta</taxon>
        <taxon>Tracheophyta</taxon>
        <taxon>Spermatophyta</taxon>
        <taxon>Magnoliopsida</taxon>
        <taxon>eudicotyledons</taxon>
        <taxon>Gunneridae</taxon>
        <taxon>Pentapetalae</taxon>
        <taxon>rosids</taxon>
        <taxon>fabids</taxon>
        <taxon>Rosales</taxon>
        <taxon>Rosaceae</taxon>
        <taxon>Amygdaloideae</taxon>
        <taxon>Amygdaleae</taxon>
        <taxon>Prunus</taxon>
    </lineage>
</organism>
<reference evidence="2 3" key="1">
    <citation type="journal article" date="2013" name="Nat. Genet.">
        <title>The high-quality draft genome of peach (Prunus persica) identifies unique patterns of genetic diversity, domestication and genome evolution.</title>
        <authorList>
            <consortium name="International Peach Genome Initiative"/>
            <person name="Verde I."/>
            <person name="Abbott A.G."/>
            <person name="Scalabrin S."/>
            <person name="Jung S."/>
            <person name="Shu S."/>
            <person name="Marroni F."/>
            <person name="Zhebentyayeva T."/>
            <person name="Dettori M.T."/>
            <person name="Grimwood J."/>
            <person name="Cattonaro F."/>
            <person name="Zuccolo A."/>
            <person name="Rossini L."/>
            <person name="Jenkins J."/>
            <person name="Vendramin E."/>
            <person name="Meisel L.A."/>
            <person name="Decroocq V."/>
            <person name="Sosinski B."/>
            <person name="Prochnik S."/>
            <person name="Mitros T."/>
            <person name="Policriti A."/>
            <person name="Cipriani G."/>
            <person name="Dondini L."/>
            <person name="Ficklin S."/>
            <person name="Goodstein D.M."/>
            <person name="Xuan P."/>
            <person name="Del Fabbro C."/>
            <person name="Aramini V."/>
            <person name="Copetti D."/>
            <person name="Gonzalez S."/>
            <person name="Horner D.S."/>
            <person name="Falchi R."/>
            <person name="Lucas S."/>
            <person name="Mica E."/>
            <person name="Maldonado J."/>
            <person name="Lazzari B."/>
            <person name="Bielenberg D."/>
            <person name="Pirona R."/>
            <person name="Miculan M."/>
            <person name="Barakat A."/>
            <person name="Testolin R."/>
            <person name="Stella A."/>
            <person name="Tartarini S."/>
            <person name="Tonutti P."/>
            <person name="Arus P."/>
            <person name="Orellana A."/>
            <person name="Wells C."/>
            <person name="Main D."/>
            <person name="Vizzotto G."/>
            <person name="Silva H."/>
            <person name="Salamini F."/>
            <person name="Schmutz J."/>
            <person name="Morgante M."/>
            <person name="Rokhsar D.S."/>
        </authorList>
    </citation>
    <scope>NUCLEOTIDE SEQUENCE [LARGE SCALE GENOMIC DNA]</scope>
    <source>
        <strain evidence="3">cv. Nemared</strain>
    </source>
</reference>
<accession>A0A251NRB3</accession>
<name>A0A251NRB3_PRUPE</name>
<keyword evidence="3" id="KW-1185">Reference proteome</keyword>
<evidence type="ECO:0000313" key="2">
    <source>
        <dbReference type="EMBL" id="ONI01852.1"/>
    </source>
</evidence>
<dbReference type="Proteomes" id="UP000006882">
    <property type="component" value="Chromosome G6"/>
</dbReference>
<feature type="region of interest" description="Disordered" evidence="1">
    <location>
        <begin position="53"/>
        <end position="73"/>
    </location>
</feature>
<gene>
    <name evidence="2" type="ORF">PRUPE_6G162700</name>
</gene>
<dbReference type="EMBL" id="CM007656">
    <property type="protein sequence ID" value="ONI01852.1"/>
    <property type="molecule type" value="Genomic_DNA"/>
</dbReference>
<proteinExistence type="predicted"/>
<evidence type="ECO:0000256" key="1">
    <source>
        <dbReference type="SAM" id="MobiDB-lite"/>
    </source>
</evidence>
<evidence type="ECO:0000313" key="3">
    <source>
        <dbReference type="Proteomes" id="UP000006882"/>
    </source>
</evidence>
<sequence length="176" mass="18875">MSKRIPSISATLLQSPLIIRITSCESNSTSKLKNPLCRQKPNSSRIASASAASAVPHQPIFRPPAHKSSPPSARITQPTPPLFICASQAPSQLALTTPDGGFYQVLLRALGLSGGLGSSLMGILVFNRASLYSLTCRSQHLTNSKGSKGYFSNTTAFLLFQILHKPKATIWRISSI</sequence>
<protein>
    <submittedName>
        <fullName evidence="2">Uncharacterized protein</fullName>
    </submittedName>
</protein>
<dbReference type="Gramene" id="ONI01852">
    <property type="protein sequence ID" value="ONI01852"/>
    <property type="gene ID" value="PRUPE_6G162700"/>
</dbReference>
<dbReference type="AlphaFoldDB" id="A0A251NRB3"/>